<evidence type="ECO:0000256" key="1">
    <source>
        <dbReference type="ARBA" id="ARBA00004123"/>
    </source>
</evidence>
<evidence type="ECO:0000256" key="8">
    <source>
        <dbReference type="SAM" id="MobiDB-lite"/>
    </source>
</evidence>
<feature type="compositionally biased region" description="Polar residues" evidence="8">
    <location>
        <begin position="1"/>
        <end position="10"/>
    </location>
</feature>
<keyword evidence="5" id="KW-0238">DNA-binding</keyword>
<sequence>MINSVSQSNGGVPAPLSASSIRAGRPGTRTKYAPKACQECRRRRAKCGGERPSCSRCGARQIACIYTTESDGRGTAQKSYVRLLQTRIEFLERILSFHSIDIESSAAYLSPRFTQPQKTSTDSNVEAAGCSSSPENPSPALQGILTDDEPLSVDGNGETRYFGSTSGRHDLCRQIEPSLQSEEDLENHLLELYFRWEQPWLQVVDETLFRWSRKTGGRYCSDLLLNSILANGSRFSDRVDVRTDITDSNSAGRAFKDKAEVLLYDELRHPGITTLQALTVLGTVCIVSIFHILHMYQGVCLQSRQAMGQDATGWMYHGMANRLLYDLGLNIDPSALPNSLRLTAEEAELRRQIYWSLYCVDKLASGYTGRVCMMLDIQGAVNLPSPPTESPASIDNDSEGLAEKRRLVSFHNSLISLCKILEEIFIKLYAPKNLASEDQKHAIFETCKLSLRSWFYELSEEFKFHKAATRKGVLPQVVALQMVYHTSVILLAKPFIYRHPECEEEPPKPGQSSNGFTKTAIALYIGAAREVSVLSDQYREVFGSFRLSPITPTHSNLSAALALLSSCSKTSNSTNTACGTLERIGACLQTLGELSTSWTPARRYYESLRNLIKDRGIEVPNANPQVPVSGLLNDKSSLDWADNPDPNVVGNPSGEDLSWLTWLSTIDTEWGNIEGMGLFDLPLDIDQEASHPYPSSMSWQ</sequence>
<feature type="domain" description="Zn(2)-C6 fungal-type" evidence="9">
    <location>
        <begin position="36"/>
        <end position="66"/>
    </location>
</feature>
<accession>A0A9N9UJL6</accession>
<keyword evidence="2" id="KW-0479">Metal-binding</keyword>
<dbReference type="PANTHER" id="PTHR31313">
    <property type="entry name" value="TY1 ENHANCER ACTIVATOR"/>
    <property type="match status" value="1"/>
</dbReference>
<protein>
    <recommendedName>
        <fullName evidence="9">Zn(2)-C6 fungal-type domain-containing protein</fullName>
    </recommendedName>
</protein>
<dbReference type="GO" id="GO:0000981">
    <property type="term" value="F:DNA-binding transcription factor activity, RNA polymerase II-specific"/>
    <property type="evidence" value="ECO:0007669"/>
    <property type="project" value="InterPro"/>
</dbReference>
<dbReference type="EMBL" id="CABFNO020001508">
    <property type="protein sequence ID" value="CAG9992968.1"/>
    <property type="molecule type" value="Genomic_DNA"/>
</dbReference>
<feature type="region of interest" description="Disordered" evidence="8">
    <location>
        <begin position="1"/>
        <end position="30"/>
    </location>
</feature>
<evidence type="ECO:0000256" key="2">
    <source>
        <dbReference type="ARBA" id="ARBA00022723"/>
    </source>
</evidence>
<dbReference type="Proteomes" id="UP000754883">
    <property type="component" value="Unassembled WGS sequence"/>
</dbReference>
<dbReference type="OrthoDB" id="2154091at2759"/>
<comment type="subcellular location">
    <subcellularLocation>
        <location evidence="1">Nucleus</location>
    </subcellularLocation>
</comment>
<dbReference type="InterPro" id="IPR001138">
    <property type="entry name" value="Zn2Cys6_DnaBD"/>
</dbReference>
<dbReference type="GO" id="GO:0008270">
    <property type="term" value="F:zinc ion binding"/>
    <property type="evidence" value="ECO:0007669"/>
    <property type="project" value="InterPro"/>
</dbReference>
<evidence type="ECO:0000313" key="11">
    <source>
        <dbReference type="Proteomes" id="UP000754883"/>
    </source>
</evidence>
<keyword evidence="6" id="KW-0804">Transcription</keyword>
<dbReference type="CDD" id="cd12148">
    <property type="entry name" value="fungal_TF_MHR"/>
    <property type="match status" value="1"/>
</dbReference>
<dbReference type="SUPFAM" id="SSF57701">
    <property type="entry name" value="Zn2/Cys6 DNA-binding domain"/>
    <property type="match status" value="1"/>
</dbReference>
<evidence type="ECO:0000256" key="7">
    <source>
        <dbReference type="ARBA" id="ARBA00023242"/>
    </source>
</evidence>
<dbReference type="GO" id="GO:0005634">
    <property type="term" value="C:nucleus"/>
    <property type="evidence" value="ECO:0007669"/>
    <property type="project" value="UniProtKB-SubCell"/>
</dbReference>
<dbReference type="CDD" id="cd14723">
    <property type="entry name" value="ZIP_Ppr1"/>
    <property type="match status" value="1"/>
</dbReference>
<evidence type="ECO:0000256" key="3">
    <source>
        <dbReference type="ARBA" id="ARBA00022833"/>
    </source>
</evidence>
<dbReference type="Gene3D" id="4.10.240.10">
    <property type="entry name" value="Zn(2)-C6 fungal-type DNA-binding domain"/>
    <property type="match status" value="1"/>
</dbReference>
<evidence type="ECO:0000256" key="4">
    <source>
        <dbReference type="ARBA" id="ARBA00023015"/>
    </source>
</evidence>
<dbReference type="PROSITE" id="PS00463">
    <property type="entry name" value="ZN2_CY6_FUNGAL_1"/>
    <property type="match status" value="1"/>
</dbReference>
<dbReference type="GO" id="GO:0003677">
    <property type="term" value="F:DNA binding"/>
    <property type="evidence" value="ECO:0007669"/>
    <property type="project" value="UniProtKB-KW"/>
</dbReference>
<dbReference type="SMART" id="SM00066">
    <property type="entry name" value="GAL4"/>
    <property type="match status" value="1"/>
</dbReference>
<evidence type="ECO:0000313" key="10">
    <source>
        <dbReference type="EMBL" id="CAG9992968.1"/>
    </source>
</evidence>
<proteinExistence type="predicted"/>
<keyword evidence="7" id="KW-0539">Nucleus</keyword>
<reference evidence="10" key="1">
    <citation type="submission" date="2021-10" db="EMBL/GenBank/DDBJ databases">
        <authorList>
            <person name="Piombo E."/>
        </authorList>
    </citation>
    <scope>NUCLEOTIDE SEQUENCE</scope>
</reference>
<feature type="region of interest" description="Disordered" evidence="8">
    <location>
        <begin position="113"/>
        <end position="141"/>
    </location>
</feature>
<dbReference type="CDD" id="cd00067">
    <property type="entry name" value="GAL4"/>
    <property type="match status" value="1"/>
</dbReference>
<evidence type="ECO:0000256" key="5">
    <source>
        <dbReference type="ARBA" id="ARBA00023125"/>
    </source>
</evidence>
<dbReference type="AlphaFoldDB" id="A0A9N9UJL6"/>
<keyword evidence="3" id="KW-0862">Zinc</keyword>
<dbReference type="PROSITE" id="PS50048">
    <property type="entry name" value="ZN2_CY6_FUNGAL_2"/>
    <property type="match status" value="1"/>
</dbReference>
<dbReference type="SMART" id="SM00906">
    <property type="entry name" value="Fungal_trans"/>
    <property type="match status" value="1"/>
</dbReference>
<name>A0A9N9UJL6_9HYPO</name>
<feature type="compositionally biased region" description="Polar residues" evidence="8">
    <location>
        <begin position="113"/>
        <end position="135"/>
    </location>
</feature>
<evidence type="ECO:0000259" key="9">
    <source>
        <dbReference type="PROSITE" id="PS50048"/>
    </source>
</evidence>
<comment type="caution">
    <text evidence="10">The sequence shown here is derived from an EMBL/GenBank/DDBJ whole genome shotgun (WGS) entry which is preliminary data.</text>
</comment>
<dbReference type="InterPro" id="IPR036864">
    <property type="entry name" value="Zn2-C6_fun-type_DNA-bd_sf"/>
</dbReference>
<dbReference type="GO" id="GO:0006351">
    <property type="term" value="P:DNA-templated transcription"/>
    <property type="evidence" value="ECO:0007669"/>
    <property type="project" value="InterPro"/>
</dbReference>
<dbReference type="InterPro" id="IPR007219">
    <property type="entry name" value="XnlR_reg_dom"/>
</dbReference>
<dbReference type="InterPro" id="IPR051615">
    <property type="entry name" value="Transcr_Regulatory_Elem"/>
</dbReference>
<dbReference type="Pfam" id="PF04082">
    <property type="entry name" value="Fungal_trans"/>
    <property type="match status" value="1"/>
</dbReference>
<organism evidence="10 11">
    <name type="scientific">Clonostachys byssicola</name>
    <dbReference type="NCBI Taxonomy" id="160290"/>
    <lineage>
        <taxon>Eukaryota</taxon>
        <taxon>Fungi</taxon>
        <taxon>Dikarya</taxon>
        <taxon>Ascomycota</taxon>
        <taxon>Pezizomycotina</taxon>
        <taxon>Sordariomycetes</taxon>
        <taxon>Hypocreomycetidae</taxon>
        <taxon>Hypocreales</taxon>
        <taxon>Bionectriaceae</taxon>
        <taxon>Clonostachys</taxon>
    </lineage>
</organism>
<keyword evidence="11" id="KW-1185">Reference proteome</keyword>
<keyword evidence="4" id="KW-0805">Transcription regulation</keyword>
<evidence type="ECO:0000256" key="6">
    <source>
        <dbReference type="ARBA" id="ARBA00023163"/>
    </source>
</evidence>
<gene>
    <name evidence="10" type="ORF">CBYS24578_00016846</name>
</gene>
<dbReference type="Pfam" id="PF00172">
    <property type="entry name" value="Zn_clus"/>
    <property type="match status" value="1"/>
</dbReference>
<dbReference type="PANTHER" id="PTHR31313:SF83">
    <property type="entry name" value="ZN(II)2CYS6 TRANSCRIPTION FACTOR (EUROFUNG)"/>
    <property type="match status" value="1"/>
</dbReference>